<accession>A0A4V1Z168</accession>
<sequence>MSAAWRVPIPTGAYGREAAGCPIKAPVYVVARRYSHRVPGQIDMPPDQFVILDGVRFHYLDWGGDGEPVLFLAGLGCTAHVFAELAPHLSDRFRVLALTRRGHGLTDQVQSGYALVDAAEDARRLLDAMSIERAHVVGHSMGGGEASALAARHPGRIGRIVYLDGAYDWADRPTSEWSEEPAIPDRFASYGAYVEAVYSLFADDIRGPAFDAMLSTSVYIEADGSVVDKFSAAAAAPFVEALKAFRHPYSDIAVPALAMFALGDQWQGAEGTWRVACRDRFLDETADARVLEIRASHYLFIDRRDDVLTAVREFLT</sequence>
<dbReference type="Proteomes" id="UP000291189">
    <property type="component" value="Unassembled WGS sequence"/>
</dbReference>
<name>A0A4V1Z168_9ACTN</name>
<comment type="caution">
    <text evidence="2">The sequence shown here is derived from an EMBL/GenBank/DDBJ whole genome shotgun (WGS) entry which is preliminary data.</text>
</comment>
<dbReference type="InterPro" id="IPR029058">
    <property type="entry name" value="AB_hydrolase_fold"/>
</dbReference>
<keyword evidence="3" id="KW-1185">Reference proteome</keyword>
<dbReference type="PANTHER" id="PTHR43798">
    <property type="entry name" value="MONOACYLGLYCEROL LIPASE"/>
    <property type="match status" value="1"/>
</dbReference>
<evidence type="ECO:0000259" key="1">
    <source>
        <dbReference type="Pfam" id="PF00561"/>
    </source>
</evidence>
<organism evidence="2 3">
    <name type="scientific">Nocardioides iriomotensis</name>
    <dbReference type="NCBI Taxonomy" id="715784"/>
    <lineage>
        <taxon>Bacteria</taxon>
        <taxon>Bacillati</taxon>
        <taxon>Actinomycetota</taxon>
        <taxon>Actinomycetes</taxon>
        <taxon>Propionibacteriales</taxon>
        <taxon>Nocardioidaceae</taxon>
        <taxon>Nocardioides</taxon>
    </lineage>
</organism>
<dbReference type="GO" id="GO:0016787">
    <property type="term" value="F:hydrolase activity"/>
    <property type="evidence" value="ECO:0007669"/>
    <property type="project" value="UniProtKB-KW"/>
</dbReference>
<gene>
    <name evidence="2" type="ORF">ETU37_18615</name>
</gene>
<evidence type="ECO:0000313" key="2">
    <source>
        <dbReference type="EMBL" id="RYU09856.1"/>
    </source>
</evidence>
<dbReference type="InterPro" id="IPR050266">
    <property type="entry name" value="AB_hydrolase_sf"/>
</dbReference>
<keyword evidence="2" id="KW-0378">Hydrolase</keyword>
<dbReference type="AlphaFoldDB" id="A0A4V1Z168"/>
<dbReference type="GO" id="GO:0016020">
    <property type="term" value="C:membrane"/>
    <property type="evidence" value="ECO:0007669"/>
    <property type="project" value="TreeGrafter"/>
</dbReference>
<dbReference type="Gene3D" id="3.40.50.1820">
    <property type="entry name" value="alpha/beta hydrolase"/>
    <property type="match status" value="1"/>
</dbReference>
<feature type="domain" description="AB hydrolase-1" evidence="1">
    <location>
        <begin position="68"/>
        <end position="177"/>
    </location>
</feature>
<protein>
    <submittedName>
        <fullName evidence="2">Alpha/beta hydrolase</fullName>
    </submittedName>
</protein>
<dbReference type="Pfam" id="PF00561">
    <property type="entry name" value="Abhydrolase_1"/>
    <property type="match status" value="1"/>
</dbReference>
<dbReference type="PRINTS" id="PR00111">
    <property type="entry name" value="ABHYDROLASE"/>
</dbReference>
<dbReference type="OrthoDB" id="9801162at2"/>
<proteinExistence type="predicted"/>
<dbReference type="EMBL" id="SDPU01000034">
    <property type="protein sequence ID" value="RYU09856.1"/>
    <property type="molecule type" value="Genomic_DNA"/>
</dbReference>
<dbReference type="SUPFAM" id="SSF53474">
    <property type="entry name" value="alpha/beta-Hydrolases"/>
    <property type="match status" value="1"/>
</dbReference>
<dbReference type="InterPro" id="IPR000073">
    <property type="entry name" value="AB_hydrolase_1"/>
</dbReference>
<dbReference type="PANTHER" id="PTHR43798:SF33">
    <property type="entry name" value="HYDROLASE, PUTATIVE (AFU_ORTHOLOGUE AFUA_2G14860)-RELATED"/>
    <property type="match status" value="1"/>
</dbReference>
<evidence type="ECO:0000313" key="3">
    <source>
        <dbReference type="Proteomes" id="UP000291189"/>
    </source>
</evidence>
<reference evidence="2 3" key="1">
    <citation type="submission" date="2019-01" db="EMBL/GenBank/DDBJ databases">
        <title>Nocardioides guangzhouensis sp. nov., an actinobacterium isolated from soil.</title>
        <authorList>
            <person name="Fu Y."/>
            <person name="Cai Y."/>
            <person name="Lin Z."/>
            <person name="Chen P."/>
        </authorList>
    </citation>
    <scope>NUCLEOTIDE SEQUENCE [LARGE SCALE GENOMIC DNA]</scope>
    <source>
        <strain evidence="2 3">NBRC 105384</strain>
    </source>
</reference>